<keyword evidence="3" id="KW-1185">Reference proteome</keyword>
<organism evidence="2 3">
    <name type="scientific">Hypsizygus marmoreus</name>
    <name type="common">White beech mushroom</name>
    <name type="synonym">Agaricus marmoreus</name>
    <dbReference type="NCBI Taxonomy" id="39966"/>
    <lineage>
        <taxon>Eukaryota</taxon>
        <taxon>Fungi</taxon>
        <taxon>Dikarya</taxon>
        <taxon>Basidiomycota</taxon>
        <taxon>Agaricomycotina</taxon>
        <taxon>Agaricomycetes</taxon>
        <taxon>Agaricomycetidae</taxon>
        <taxon>Agaricales</taxon>
        <taxon>Tricholomatineae</taxon>
        <taxon>Lyophyllaceae</taxon>
        <taxon>Hypsizygus</taxon>
    </lineage>
</organism>
<evidence type="ECO:0000256" key="1">
    <source>
        <dbReference type="SAM" id="Phobius"/>
    </source>
</evidence>
<accession>A0A369JBZ5</accession>
<protein>
    <recommendedName>
        <fullName evidence="4">F-box domain-containing protein</fullName>
    </recommendedName>
</protein>
<dbReference type="Proteomes" id="UP000076154">
    <property type="component" value="Unassembled WGS sequence"/>
</dbReference>
<proteinExistence type="predicted"/>
<keyword evidence="1" id="KW-0472">Membrane</keyword>
<name>A0A369JBZ5_HYPMA</name>
<comment type="caution">
    <text evidence="2">The sequence shown here is derived from an EMBL/GenBank/DDBJ whole genome shotgun (WGS) entry which is preliminary data.</text>
</comment>
<dbReference type="InParanoid" id="A0A369JBZ5"/>
<keyword evidence="1" id="KW-1133">Transmembrane helix</keyword>
<feature type="transmembrane region" description="Helical" evidence="1">
    <location>
        <begin position="258"/>
        <end position="277"/>
    </location>
</feature>
<sequence length="327" mass="37503">MLASTRSLTLEAAASRIKWSQIHPQTSAAVFRVLRLPHVSIRFVRVSAIPATFFDIPATLKRLSLRSVTFTMSATYDPGSPAALSFESLEFLPRSGEHDTPENLIRPNSGFARIATLLVHPSTDSAPIILAILNTAALSLTSLELCHVYTTRPFATVQSRDLRAFPVLFHLRELRRLRSLSFTFSMLYSGFDDFRYLFRILVNGILDFFSSNASAFHRIETLTMEVKYESRIHDITHMPRFLSGLEGWDRLNDMISTYFTHLGLCINLILIMQIFTFQDLRLARREWKESMRGKFPELEERGVLVLDVESFFWGSPKEEHGFDKKFE</sequence>
<evidence type="ECO:0008006" key="4">
    <source>
        <dbReference type="Google" id="ProtNLM"/>
    </source>
</evidence>
<keyword evidence="1" id="KW-0812">Transmembrane</keyword>
<gene>
    <name evidence="2" type="ORF">Hypma_002945</name>
</gene>
<dbReference type="AlphaFoldDB" id="A0A369JBZ5"/>
<reference evidence="2" key="1">
    <citation type="submission" date="2018-04" db="EMBL/GenBank/DDBJ databases">
        <title>Whole genome sequencing of Hypsizygus marmoreus.</title>
        <authorList>
            <person name="Choi I.-G."/>
            <person name="Min B."/>
            <person name="Kim J.-G."/>
            <person name="Kim S."/>
            <person name="Oh Y.-L."/>
            <person name="Kong W.-S."/>
            <person name="Park H."/>
            <person name="Jeong J."/>
            <person name="Song E.-S."/>
        </authorList>
    </citation>
    <scope>NUCLEOTIDE SEQUENCE [LARGE SCALE GENOMIC DNA]</scope>
    <source>
        <strain evidence="2">51987-8</strain>
    </source>
</reference>
<evidence type="ECO:0000313" key="2">
    <source>
        <dbReference type="EMBL" id="RDB16386.1"/>
    </source>
</evidence>
<evidence type="ECO:0000313" key="3">
    <source>
        <dbReference type="Proteomes" id="UP000076154"/>
    </source>
</evidence>
<dbReference type="EMBL" id="LUEZ02000124">
    <property type="protein sequence ID" value="RDB16386.1"/>
    <property type="molecule type" value="Genomic_DNA"/>
</dbReference>